<reference evidence="3 4" key="1">
    <citation type="submission" date="2017-02" db="EMBL/GenBank/DDBJ databases">
        <title>Natronthermophilus aegyptiacus gen. nov.,sp. nov., an aerobic, extremely halophilic alkalithermophilic archaeon isolated from the athalassohaline Wadi An Natrun, Egypt.</title>
        <authorList>
            <person name="Zhao B."/>
        </authorList>
    </citation>
    <scope>NUCLEOTIDE SEQUENCE [LARGE SCALE GENOMIC DNA]</scope>
    <source>
        <strain evidence="3 4">CGMCC 1.3597</strain>
    </source>
</reference>
<dbReference type="InterPro" id="IPR011051">
    <property type="entry name" value="RmlC_Cupin_sf"/>
</dbReference>
<accession>A0A202E6U2</accession>
<organism evidence="3 4">
    <name type="scientific">Natronolimnobius baerhuensis</name>
    <dbReference type="NCBI Taxonomy" id="253108"/>
    <lineage>
        <taxon>Archaea</taxon>
        <taxon>Methanobacteriati</taxon>
        <taxon>Methanobacteriota</taxon>
        <taxon>Stenosarchaea group</taxon>
        <taxon>Halobacteria</taxon>
        <taxon>Halobacteriales</taxon>
        <taxon>Natrialbaceae</taxon>
        <taxon>Natronolimnobius</taxon>
    </lineage>
</organism>
<proteinExistence type="predicted"/>
<dbReference type="InterPro" id="IPR051610">
    <property type="entry name" value="GPI/OXD"/>
</dbReference>
<dbReference type="GO" id="GO:0046872">
    <property type="term" value="F:metal ion binding"/>
    <property type="evidence" value="ECO:0007669"/>
    <property type="project" value="UniProtKB-KW"/>
</dbReference>
<dbReference type="InterPro" id="IPR013096">
    <property type="entry name" value="Cupin_2"/>
</dbReference>
<dbReference type="PANTHER" id="PTHR35848">
    <property type="entry name" value="OXALATE-BINDING PROTEIN"/>
    <property type="match status" value="1"/>
</dbReference>
<dbReference type="RefSeq" id="WP_054863212.1">
    <property type="nucleotide sequence ID" value="NZ_MWPH01000003.1"/>
</dbReference>
<evidence type="ECO:0000259" key="2">
    <source>
        <dbReference type="Pfam" id="PF07883"/>
    </source>
</evidence>
<name>A0A202E6U2_9EURY</name>
<dbReference type="Proteomes" id="UP000196084">
    <property type="component" value="Unassembled WGS sequence"/>
</dbReference>
<feature type="domain" description="Cupin type-2" evidence="2">
    <location>
        <begin position="39"/>
        <end position="110"/>
    </location>
</feature>
<evidence type="ECO:0000313" key="3">
    <source>
        <dbReference type="EMBL" id="OVE83967.1"/>
    </source>
</evidence>
<dbReference type="Pfam" id="PF07883">
    <property type="entry name" value="Cupin_2"/>
    <property type="match status" value="1"/>
</dbReference>
<dbReference type="Gene3D" id="2.60.120.10">
    <property type="entry name" value="Jelly Rolls"/>
    <property type="match status" value="1"/>
</dbReference>
<evidence type="ECO:0000313" key="4">
    <source>
        <dbReference type="Proteomes" id="UP000196084"/>
    </source>
</evidence>
<protein>
    <submittedName>
        <fullName evidence="3">Cupin</fullName>
    </submittedName>
</protein>
<keyword evidence="4" id="KW-1185">Reference proteome</keyword>
<dbReference type="CDD" id="cd02208">
    <property type="entry name" value="cupin_RmlC-like"/>
    <property type="match status" value="1"/>
</dbReference>
<dbReference type="AlphaFoldDB" id="A0A202E6U2"/>
<keyword evidence="1" id="KW-0479">Metal-binding</keyword>
<dbReference type="OrthoDB" id="305577at2157"/>
<dbReference type="InterPro" id="IPR014710">
    <property type="entry name" value="RmlC-like_jellyroll"/>
</dbReference>
<dbReference type="EMBL" id="MWPH01000003">
    <property type="protein sequence ID" value="OVE83967.1"/>
    <property type="molecule type" value="Genomic_DNA"/>
</dbReference>
<comment type="caution">
    <text evidence="3">The sequence shown here is derived from an EMBL/GenBank/DDBJ whole genome shotgun (WGS) entry which is preliminary data.</text>
</comment>
<gene>
    <name evidence="3" type="ORF">B2G88_16300</name>
</gene>
<dbReference type="SUPFAM" id="SSF51182">
    <property type="entry name" value="RmlC-like cupins"/>
    <property type="match status" value="1"/>
</dbReference>
<dbReference type="PANTHER" id="PTHR35848:SF9">
    <property type="entry name" value="SLL1358 PROTEIN"/>
    <property type="match status" value="1"/>
</dbReference>
<evidence type="ECO:0000256" key="1">
    <source>
        <dbReference type="ARBA" id="ARBA00022723"/>
    </source>
</evidence>
<sequence length="114" mass="12347">MAYDTAAKTDPESVVPAEAGGMWFLKDELEAEELGFTVLELEAGTEGMEHDEAESGQEEIYYVVEGTIDVELADANETVTLEAEEAIRLDPDETRQLVNSGDERATLVLVGGPL</sequence>